<dbReference type="GO" id="GO:0062064">
    <property type="term" value="F:box C/D methylation guide snoRNP complex binding"/>
    <property type="evidence" value="ECO:0007669"/>
    <property type="project" value="TreeGrafter"/>
</dbReference>
<accession>A0A8H6TLV5</accession>
<feature type="compositionally biased region" description="Basic and acidic residues" evidence="1">
    <location>
        <begin position="115"/>
        <end position="128"/>
    </location>
</feature>
<feature type="region of interest" description="Disordered" evidence="1">
    <location>
        <begin position="27"/>
        <end position="56"/>
    </location>
</feature>
<sequence length="189" mass="20351">MSGHREVLEIEDDDARLHRIQTALEKLNAATSSGPNSPRPDIASALGSSRTLELGSGTHEGLQNLLARVQAFLPQMEASNAAIAEQAALDPNSVDIENVEEDEEVVEMNLGLGVFEDRTGREGERFESDSEEDSSSDSSESTSEDSSESSDSDSESSVDVRLLTRPIRPLPKRARGPPEIVVLSETTTS</sequence>
<dbReference type="AlphaFoldDB" id="A0A8H6TLV5"/>
<evidence type="ECO:0000256" key="1">
    <source>
        <dbReference type="SAM" id="MobiDB-lite"/>
    </source>
</evidence>
<feature type="compositionally biased region" description="Acidic residues" evidence="1">
    <location>
        <begin position="142"/>
        <end position="156"/>
    </location>
</feature>
<dbReference type="PANTHER" id="PTHR28674">
    <property type="entry name" value="SIMILAR TO DNA SEGMENT, CHR 10, WAYNE STATE UNIVERSITY 102,-EXPRESSED"/>
    <property type="match status" value="1"/>
</dbReference>
<dbReference type="Pfam" id="PF15370">
    <property type="entry name" value="NOPCHAP1"/>
    <property type="match status" value="1"/>
</dbReference>
<dbReference type="OrthoDB" id="1112980at2759"/>
<evidence type="ECO:0000313" key="2">
    <source>
        <dbReference type="EMBL" id="KAF7319092.1"/>
    </source>
</evidence>
<name>A0A8H6TLV5_MYCCL</name>
<evidence type="ECO:0000313" key="3">
    <source>
        <dbReference type="Proteomes" id="UP000613580"/>
    </source>
</evidence>
<reference evidence="2" key="1">
    <citation type="submission" date="2020-05" db="EMBL/GenBank/DDBJ databases">
        <title>Mycena genomes resolve the evolution of fungal bioluminescence.</title>
        <authorList>
            <person name="Tsai I.J."/>
        </authorList>
    </citation>
    <scope>NUCLEOTIDE SEQUENCE</scope>
    <source>
        <strain evidence="2">110903Hualien_Pintung</strain>
    </source>
</reference>
<dbReference type="PANTHER" id="PTHR28674:SF1">
    <property type="entry name" value="NOP PROTEIN CHAPERONE 1"/>
    <property type="match status" value="1"/>
</dbReference>
<keyword evidence="3" id="KW-1185">Reference proteome</keyword>
<dbReference type="Proteomes" id="UP000613580">
    <property type="component" value="Unassembled WGS sequence"/>
</dbReference>
<dbReference type="EMBL" id="JACAZE010000003">
    <property type="protein sequence ID" value="KAF7319092.1"/>
    <property type="molecule type" value="Genomic_DNA"/>
</dbReference>
<gene>
    <name evidence="2" type="ORF">HMN09_00245500</name>
</gene>
<protein>
    <submittedName>
        <fullName evidence="2">Uncharacterized protein</fullName>
    </submittedName>
</protein>
<comment type="caution">
    <text evidence="2">The sequence shown here is derived from an EMBL/GenBank/DDBJ whole genome shotgun (WGS) entry which is preliminary data.</text>
</comment>
<feature type="region of interest" description="Disordered" evidence="1">
    <location>
        <begin position="110"/>
        <end position="189"/>
    </location>
</feature>
<dbReference type="InterPro" id="IPR027921">
    <property type="entry name" value="NOPCHAP1"/>
</dbReference>
<dbReference type="GO" id="GO:0000492">
    <property type="term" value="P:box C/D snoRNP assembly"/>
    <property type="evidence" value="ECO:0007669"/>
    <property type="project" value="InterPro"/>
</dbReference>
<organism evidence="2 3">
    <name type="scientific">Mycena chlorophos</name>
    <name type="common">Agaric fungus</name>
    <name type="synonym">Agaricus chlorophos</name>
    <dbReference type="NCBI Taxonomy" id="658473"/>
    <lineage>
        <taxon>Eukaryota</taxon>
        <taxon>Fungi</taxon>
        <taxon>Dikarya</taxon>
        <taxon>Basidiomycota</taxon>
        <taxon>Agaricomycotina</taxon>
        <taxon>Agaricomycetes</taxon>
        <taxon>Agaricomycetidae</taxon>
        <taxon>Agaricales</taxon>
        <taxon>Marasmiineae</taxon>
        <taxon>Mycenaceae</taxon>
        <taxon>Mycena</taxon>
    </lineage>
</organism>
<proteinExistence type="predicted"/>